<dbReference type="PANTHER" id="PTHR43261:SF1">
    <property type="entry name" value="RIBOSOME-RELEASING FACTOR 2, MITOCHONDRIAL"/>
    <property type="match status" value="1"/>
</dbReference>
<dbReference type="SUPFAM" id="SSF54980">
    <property type="entry name" value="EF-G C-terminal domain-like"/>
    <property type="match status" value="1"/>
</dbReference>
<evidence type="ECO:0000256" key="4">
    <source>
        <dbReference type="ARBA" id="ARBA00023134"/>
    </source>
</evidence>
<comment type="caution">
    <text evidence="6">The sequence shown here is derived from an EMBL/GenBank/DDBJ whole genome shotgun (WGS) entry which is preliminary data.</text>
</comment>
<dbReference type="PANTHER" id="PTHR43261">
    <property type="entry name" value="TRANSLATION ELONGATION FACTOR G-RELATED"/>
    <property type="match status" value="1"/>
</dbReference>
<dbReference type="GO" id="GO:0003746">
    <property type="term" value="F:translation elongation factor activity"/>
    <property type="evidence" value="ECO:0007669"/>
    <property type="project" value="UniProtKB-KW"/>
</dbReference>
<evidence type="ECO:0000256" key="1">
    <source>
        <dbReference type="ARBA" id="ARBA00022741"/>
    </source>
</evidence>
<dbReference type="GO" id="GO:0032790">
    <property type="term" value="P:ribosome disassembly"/>
    <property type="evidence" value="ECO:0007669"/>
    <property type="project" value="TreeGrafter"/>
</dbReference>
<protein>
    <submittedName>
        <fullName evidence="6">Elongation factor G</fullName>
    </submittedName>
</protein>
<dbReference type="EMBL" id="SCKW01000007">
    <property type="protein sequence ID" value="RWZ79545.1"/>
    <property type="molecule type" value="Genomic_DNA"/>
</dbReference>
<organism evidence="6 7">
    <name type="scientific">Candidatus Chaera renei</name>
    <dbReference type="NCBI Taxonomy" id="2506947"/>
    <lineage>
        <taxon>Bacteria</taxon>
        <taxon>Candidatus Saccharimonadota</taxon>
        <taxon>Candidatus Saccharimonadia</taxon>
        <taxon>Candidatus Saccharimonadales</taxon>
        <taxon>Candidatus Saccharimonadaceae</taxon>
        <taxon>Candidatus Chaera</taxon>
    </lineage>
</organism>
<feature type="non-terminal residue" evidence="6">
    <location>
        <position position="1"/>
    </location>
</feature>
<keyword evidence="7" id="KW-1185">Reference proteome</keyword>
<dbReference type="SMART" id="SM00838">
    <property type="entry name" value="EFG_C"/>
    <property type="match status" value="1"/>
</dbReference>
<dbReference type="InterPro" id="IPR035647">
    <property type="entry name" value="EFG_III/V"/>
</dbReference>
<dbReference type="Proteomes" id="UP000289269">
    <property type="component" value="Unassembled WGS sequence"/>
</dbReference>
<accession>A0A4Q0AJ29</accession>
<evidence type="ECO:0000259" key="5">
    <source>
        <dbReference type="SMART" id="SM00838"/>
    </source>
</evidence>
<dbReference type="FunFam" id="3.30.70.240:FF:000001">
    <property type="entry name" value="Elongation factor G"/>
    <property type="match status" value="1"/>
</dbReference>
<evidence type="ECO:0000256" key="2">
    <source>
        <dbReference type="ARBA" id="ARBA00022768"/>
    </source>
</evidence>
<evidence type="ECO:0000313" key="7">
    <source>
        <dbReference type="Proteomes" id="UP000289269"/>
    </source>
</evidence>
<keyword evidence="3" id="KW-0648">Protein biosynthesis</keyword>
<gene>
    <name evidence="6" type="primary">fusA</name>
    <name evidence="6" type="ORF">EOT04_01035</name>
</gene>
<reference evidence="6" key="1">
    <citation type="submission" date="2019-01" db="EMBL/GenBank/DDBJ databases">
        <title>Genomic signatures and co-occurrence patterns of the ultra-small Saccharimodia (Patescibacteria phylum) suggest a symbiotic lifestyle.</title>
        <authorList>
            <person name="Lemos L."/>
            <person name="Medeiros J."/>
            <person name="Andreote F."/>
            <person name="Fernandes G."/>
            <person name="Varani A."/>
            <person name="Oliveira G."/>
            <person name="Pylro V."/>
        </authorList>
    </citation>
    <scope>NUCLEOTIDE SEQUENCE [LARGE SCALE GENOMIC DNA]</scope>
    <source>
        <strain evidence="6">AMD01</strain>
    </source>
</reference>
<dbReference type="CDD" id="cd03713">
    <property type="entry name" value="EFG_mtEFG_C"/>
    <property type="match status" value="1"/>
</dbReference>
<proteinExistence type="predicted"/>
<keyword evidence="2 6" id="KW-0251">Elongation factor</keyword>
<dbReference type="InterPro" id="IPR035649">
    <property type="entry name" value="EFG_V"/>
</dbReference>
<dbReference type="GO" id="GO:0005525">
    <property type="term" value="F:GTP binding"/>
    <property type="evidence" value="ECO:0007669"/>
    <property type="project" value="UniProtKB-KW"/>
</dbReference>
<evidence type="ECO:0000313" key="6">
    <source>
        <dbReference type="EMBL" id="RWZ79545.1"/>
    </source>
</evidence>
<dbReference type="Gene3D" id="3.30.70.240">
    <property type="match status" value="1"/>
</dbReference>
<dbReference type="InterPro" id="IPR000640">
    <property type="entry name" value="EFG_V-like"/>
</dbReference>
<feature type="domain" description="Elongation factor EFG" evidence="5">
    <location>
        <begin position="19"/>
        <end position="106"/>
    </location>
</feature>
<evidence type="ECO:0000256" key="3">
    <source>
        <dbReference type="ARBA" id="ARBA00022917"/>
    </source>
</evidence>
<name>A0A4Q0AJ29_9BACT</name>
<dbReference type="AlphaFoldDB" id="A0A4Q0AJ29"/>
<sequence>FKMAGSIATREGVKKAKPVLLEPVMQVEVVTPEEFMGDVIGDLNSRRGRIKSMEDRMGVKVVIAYVPLGSMFGYTTDLRSMSQGRASSSMELAQYEEVPPNVAQEIISKSSSGGS</sequence>
<keyword evidence="1" id="KW-0547">Nucleotide-binding</keyword>
<keyword evidence="4" id="KW-0342">GTP-binding</keyword>
<dbReference type="Pfam" id="PF00679">
    <property type="entry name" value="EFG_C"/>
    <property type="match status" value="1"/>
</dbReference>